<dbReference type="Gene3D" id="1.20.58.360">
    <property type="entry name" value="Shigella T3SS effector IpaH defines"/>
    <property type="match status" value="1"/>
</dbReference>
<feature type="region of interest" description="Disordered" evidence="8">
    <location>
        <begin position="2087"/>
        <end position="2129"/>
    </location>
</feature>
<accession>A0A4Q4L4H3</accession>
<dbReference type="InterPro" id="IPR029487">
    <property type="entry name" value="NEL_dom"/>
</dbReference>
<dbReference type="Pfam" id="PF14496">
    <property type="entry name" value="NEL"/>
    <property type="match status" value="1"/>
</dbReference>
<evidence type="ECO:0000256" key="1">
    <source>
        <dbReference type="ARBA" id="ARBA00000900"/>
    </source>
</evidence>
<dbReference type="Pfam" id="PF20178">
    <property type="entry name" value="ToxA_N"/>
    <property type="match status" value="1"/>
</dbReference>
<evidence type="ECO:0000256" key="3">
    <source>
        <dbReference type="ARBA" id="ARBA00022614"/>
    </source>
</evidence>
<keyword evidence="6" id="KW-0964">Secreted</keyword>
<evidence type="ECO:0000256" key="7">
    <source>
        <dbReference type="SAM" id="Coils"/>
    </source>
</evidence>
<sequence length="2451" mass="271177">MEAIPIHPSSRPAGATAQSTGTTPPVKREATLSIHGSFLEKSVPTWLSDATTQRRQALKDVSTTLPPWYQEATPAQRSALTDSFTASVTAQNALDKSLATLQQVEDFARLLLVKALKDQYQVQVDVDQTLLCLKRPVEMGILHIELASYEFLKLSMLDAALHNFEAHECDEGAWHETSGFLVATQTPDTFESLSPGITVSQFLGLCRSLDIGKQYQTYLKAFLQPADPLAEAALRDPFIASQKATMRAAAEQALLQKDIEPADYTMILSVIAGEMHPWMGNRQVWFEDLGVMKKRLTGCVAFVICEKYRYNDELILYVPHDPHHPLKRYTYEQMRSEFKRLLTARDAADTNGAAPTRYQQFLSQFLPYDQRPYYFSQFTQVAADSPKDAWQIVRSPWAVVIQAISPGSAFTTLSEVPPQRKVKLQPVPEPYIAPSTVGRKGRGLWAPNDDLWEYLFTQSRDKTIADARSHAVPTADVDAKARDAKLAHLMQIGMLGLNMVSMFVPVLGEVMMVVMAGQLLYETLEGAIEWSEGDRRAAKDHLIDVAENLALIGAMAGVGAGVQKFAAARAVPVIEQMSPVTLVNGEARLWKPDLSAYESPVILDASLAPNTAGQYGVDGKTYIRLEGKLYQQKFDEVIGKWRLQHPTDASAYQPVLDSNGAGAWRATLERPLTWDRRTLLRRMGHRSEAFSDAELGRAADISGVSDDALRKMHLDHALPPPELLQALRMLKADTDAGRVIEQLRGTQPIDEMYLYALPLVTEMPLWPANRVLEVFDGAGLSGQSVKYGGARRVRGSGVRAPIRITRSDILAGELPTVILAALDEAEITRLLGAQGARLRDARPVEFARQMADYAQTRQAAIYDSIYTGTEAADPLVKRLQTACVGLTESAAQDVLAHAGPAELEQLTTTGRAPLRMLEEARWYARKSRQVRAFAGLRSDNIASADSRRLALHALGSLPGWPDGLRLDVREGSVEGPVLHSVGPETGGEKKYLIKKGAQFQAFNDRGEALNSLPRHGDNFYPSIMHALPDEARRSLGLPAVGQWAELQQAIIAQAEQDPRTALALLKPQKWLKPPARISGNLVGYSASGRGPAFNPELVERLRDLYPELSVEQANGFILTQVREGKSNREIFAMLQSRRQEWERLKATLDGWVGDSRTTSNDLSGVFQRSQTARALEASWRKAPLAADDHSAARLLIVSYYPLPAIEADFSHVRELILSGDGMTDPGADAFLSRFPNLEQLTLGERGSAFGTYMGREQSLSDLPPAVSAMASLKKLRFRTGATSLAQGFSQRLATMTTLEDLDLELVRLDAAATPELDLATLQRLKRLKIDAPELARWPASVQSLPDLQRLDLSRTAIAHIPSALMAGHERLWAGLALDWSKFSHEAFKPAYEYVKNYLGPWGHLVDLDLMVRQYCVGELDFLTGEAGYVNPLPQHILGLWNTPETRLNAVEILRLEHAGIFRAFYEPTTSSGLRTAAPASRWRSLPNRQVLDALAANWRAAVRKRYGLERAIRPRSSLDRDFYVPGDARVFELSDRNWLTGGSSITELAPIPAGTFSHVETVRLDRLNVPAAQIETFLKAFSEMRTLEITACGLTEVPVGPQDLAQLTRLNLSTNRIVMTPQVQRQFSELKGLKFLSVRLNQLTALDVSALTGLEVLDLSSNGLKTWPAGAENLPRLQWLDLRYNAIDSLPEQVLACDDVLLKTSLTDNLFSAEGEAALSMAQQRIEAAIGLPAGALTAFRSPSAALYAHTLTTPQTAFSIVHDFLLPLRPLTSVAEDAADSVGRLQQLNPRLSHEYAQQCVARLRSEGLDDMQIDARISEWRDSGDSLTRQLNSWIFAGATDSRTTALTTQGRAFAAIKIRDCMVDGLTRHTEGAGRELDLTGLSTGDLPPLSDTLSHVQTLNLTGAGFSAQSFNEFCTAFPELTRLVLNGNALQTVPDAVSGLSRLERLELSGNLLTDAQPLHRLVSANRLRWLDLSHNRLDVIDASVFVQLETLELAYNGLDRWPAGVLDLPQLHTLNLTGNNITAFPDRLLGGNHEGLVAGTDLSDNALTLNSLEQLRDYSIANGNRDVMGYSRLLLDEEMAQRLASGSESDSDPDSDSGSDGGSDDSDDSDDSGGGTGSRRVDTHAVVEADEVIDNPLQDIAAPAMDIWLTYTPSDLRVERAALWRQLAEEPGHEAFFHLLSTLPDTGEYKLAGADLTHRVWQVIQAATEDRELRQLLFANAATHGTCVDGRILTFSELETRVYLHNALRDVPLRPQQRGRALIDLTRRLFRLERIDRLAEAVAKKKDRAERRLQYRIGMIRGWPDDLELPAQPEHMVFDTPIRDQTLTNARNAVLADEASDLFLEDLISRDYWIDYMRDQHPEVFDELERNATRRQEEVEDAYPERDASQQMLDQYLDAMRQLEIEIAEARTLKLKELTRAELAKTPAVQAQTGPASPQPGPSRP</sequence>
<comment type="PTM">
    <text evidence="6">Ubiquitinated in the presence of host E1 ubiquitin-activating enzyme, E2 ubiquitin-conjugating enzyme and ubiquitin.</text>
</comment>
<reference evidence="10 11" key="1">
    <citation type="submission" date="2019-02" db="EMBL/GenBank/DDBJ databases">
        <title>Genome of Pseudomonas korensis isolated from heavy metal contaminated environment.</title>
        <authorList>
            <person name="Ayangbenro A.S."/>
            <person name="Babalola O."/>
        </authorList>
    </citation>
    <scope>NUCLEOTIDE SEQUENCE [LARGE SCALE GENOMIC DNA]</scope>
    <source>
        <strain evidence="10 11">AB36</strain>
    </source>
</reference>
<dbReference type="EC" id="2.3.2.27" evidence="2"/>
<feature type="active site" description="Glycyl thioester intermediate" evidence="6">
    <location>
        <position position="2233"/>
    </location>
</feature>
<dbReference type="PROSITE" id="PS52053">
    <property type="entry name" value="NEL"/>
    <property type="match status" value="1"/>
</dbReference>
<dbReference type="InterPro" id="IPR032675">
    <property type="entry name" value="LRR_dom_sf"/>
</dbReference>
<dbReference type="Proteomes" id="UP000291107">
    <property type="component" value="Unassembled WGS sequence"/>
</dbReference>
<evidence type="ECO:0000256" key="2">
    <source>
        <dbReference type="ARBA" id="ARBA00012483"/>
    </source>
</evidence>
<keyword evidence="5" id="KW-0843">Virulence</keyword>
<dbReference type="PROSITE" id="PS51450">
    <property type="entry name" value="LRR"/>
    <property type="match status" value="2"/>
</dbReference>
<dbReference type="GO" id="GO:0016567">
    <property type="term" value="P:protein ubiquitination"/>
    <property type="evidence" value="ECO:0007669"/>
    <property type="project" value="InterPro"/>
</dbReference>
<dbReference type="GO" id="GO:0061630">
    <property type="term" value="F:ubiquitin protein ligase activity"/>
    <property type="evidence" value="ECO:0007669"/>
    <property type="project" value="UniProtKB-EC"/>
</dbReference>
<dbReference type="Pfam" id="PF13855">
    <property type="entry name" value="LRR_8"/>
    <property type="match status" value="2"/>
</dbReference>
<dbReference type="SUPFAM" id="SSF52047">
    <property type="entry name" value="RNI-like"/>
    <property type="match status" value="1"/>
</dbReference>
<dbReference type="EMBL" id="SEUB01000004">
    <property type="protein sequence ID" value="RYM41933.1"/>
    <property type="molecule type" value="Genomic_DNA"/>
</dbReference>
<dbReference type="RefSeq" id="WP_129998570.1">
    <property type="nucleotide sequence ID" value="NZ_SEUB01000004.1"/>
</dbReference>
<keyword evidence="6" id="KW-0808">Transferase</keyword>
<name>A0A4Q4L4H3_9PSED</name>
<evidence type="ECO:0000256" key="6">
    <source>
        <dbReference type="PROSITE-ProRule" id="PRU01398"/>
    </source>
</evidence>
<dbReference type="GO" id="GO:0005576">
    <property type="term" value="C:extracellular region"/>
    <property type="evidence" value="ECO:0007669"/>
    <property type="project" value="UniProtKB-UniRule"/>
</dbReference>
<dbReference type="InterPro" id="IPR001611">
    <property type="entry name" value="Leu-rich_rpt"/>
</dbReference>
<dbReference type="SUPFAM" id="SSF52058">
    <property type="entry name" value="L domain-like"/>
    <property type="match status" value="1"/>
</dbReference>
<dbReference type="SMART" id="SM00369">
    <property type="entry name" value="LRR_TYP"/>
    <property type="match status" value="8"/>
</dbReference>
<gene>
    <name evidence="10" type="ORF">EVS84_12290</name>
</gene>
<feature type="coiled-coil region" evidence="7">
    <location>
        <begin position="2392"/>
        <end position="2419"/>
    </location>
</feature>
<keyword evidence="4" id="KW-0677">Repeat</keyword>
<keyword evidence="7" id="KW-0175">Coiled coil</keyword>
<evidence type="ECO:0000313" key="11">
    <source>
        <dbReference type="Proteomes" id="UP000291107"/>
    </source>
</evidence>
<feature type="region of interest" description="Disordered" evidence="8">
    <location>
        <begin position="1"/>
        <end position="26"/>
    </location>
</feature>
<dbReference type="InterPro" id="IPR046673">
    <property type="entry name" value="ToxA_N"/>
</dbReference>
<evidence type="ECO:0000256" key="5">
    <source>
        <dbReference type="ARBA" id="ARBA00023026"/>
    </source>
</evidence>
<evidence type="ECO:0000259" key="9">
    <source>
        <dbReference type="PROSITE" id="PS52053"/>
    </source>
</evidence>
<evidence type="ECO:0000256" key="4">
    <source>
        <dbReference type="ARBA" id="ARBA00022737"/>
    </source>
</evidence>
<feature type="domain" description="NEL" evidence="9">
    <location>
        <begin position="2146"/>
        <end position="2444"/>
    </location>
</feature>
<protein>
    <recommendedName>
        <fullName evidence="2">RING-type E3 ubiquitin transferase</fullName>
        <ecNumber evidence="2">2.3.2.27</ecNumber>
    </recommendedName>
</protein>
<dbReference type="InterPro" id="IPR050216">
    <property type="entry name" value="LRR_domain-containing"/>
</dbReference>
<keyword evidence="6" id="KW-0833">Ubl conjugation pathway</keyword>
<comment type="caution">
    <text evidence="10">The sequence shown here is derived from an EMBL/GenBank/DDBJ whole genome shotgun (WGS) entry which is preliminary data.</text>
</comment>
<evidence type="ECO:0000256" key="8">
    <source>
        <dbReference type="SAM" id="MobiDB-lite"/>
    </source>
</evidence>
<keyword evidence="6" id="KW-0832">Ubl conjugation</keyword>
<proteinExistence type="inferred from homology"/>
<dbReference type="PANTHER" id="PTHR48051:SF1">
    <property type="entry name" value="RAS SUPPRESSOR PROTEIN 1"/>
    <property type="match status" value="1"/>
</dbReference>
<dbReference type="InterPro" id="IPR003591">
    <property type="entry name" value="Leu-rich_rpt_typical-subtyp"/>
</dbReference>
<feature type="compositionally biased region" description="Acidic residues" evidence="8">
    <location>
        <begin position="2095"/>
        <end position="2117"/>
    </location>
</feature>
<comment type="similarity">
    <text evidence="6">Belongs to the LRR-containing bacterial E3 ligase family.</text>
</comment>
<keyword evidence="6" id="KW-1035">Host cytoplasm</keyword>
<dbReference type="PANTHER" id="PTHR48051">
    <property type="match status" value="1"/>
</dbReference>
<evidence type="ECO:0000313" key="10">
    <source>
        <dbReference type="EMBL" id="RYM41933.1"/>
    </source>
</evidence>
<organism evidence="10 11">
    <name type="scientific">Pseudomonas koreensis</name>
    <dbReference type="NCBI Taxonomy" id="198620"/>
    <lineage>
        <taxon>Bacteria</taxon>
        <taxon>Pseudomonadati</taxon>
        <taxon>Pseudomonadota</taxon>
        <taxon>Gammaproteobacteria</taxon>
        <taxon>Pseudomonadales</taxon>
        <taxon>Pseudomonadaceae</taxon>
        <taxon>Pseudomonas</taxon>
    </lineage>
</organism>
<feature type="region of interest" description="Disordered" evidence="8">
    <location>
        <begin position="2430"/>
        <end position="2451"/>
    </location>
</feature>
<dbReference type="GO" id="GO:0005737">
    <property type="term" value="C:cytoplasm"/>
    <property type="evidence" value="ECO:0007669"/>
    <property type="project" value="TreeGrafter"/>
</dbReference>
<keyword evidence="3" id="KW-0433">Leucine-rich repeat</keyword>
<comment type="catalytic activity">
    <reaction evidence="1">
        <text>S-ubiquitinyl-[E2 ubiquitin-conjugating enzyme]-L-cysteine + [acceptor protein]-L-lysine = [E2 ubiquitin-conjugating enzyme]-L-cysteine + N(6)-ubiquitinyl-[acceptor protein]-L-lysine.</text>
        <dbReference type="EC" id="2.3.2.27"/>
    </reaction>
</comment>
<dbReference type="Gene3D" id="3.80.10.10">
    <property type="entry name" value="Ribonuclease Inhibitor"/>
    <property type="match status" value="3"/>
</dbReference>